<evidence type="ECO:0000259" key="11">
    <source>
        <dbReference type="PROSITE" id="PS50110"/>
    </source>
</evidence>
<dbReference type="InParanoid" id="Q55443"/>
<dbReference type="SUPFAM" id="SSF55874">
    <property type="entry name" value="ATPase domain of HSP90 chaperone/DNA topoisomerase II/histidine kinase"/>
    <property type="match status" value="1"/>
</dbReference>
<dbReference type="SMR" id="Q55443"/>
<dbReference type="InterPro" id="IPR036061">
    <property type="entry name" value="CheW-like_dom_sf"/>
</dbReference>
<dbReference type="InterPro" id="IPR001789">
    <property type="entry name" value="Sig_transdc_resp-reg_receiver"/>
</dbReference>
<dbReference type="InterPro" id="IPR005467">
    <property type="entry name" value="His_kinase_dom"/>
</dbReference>
<dbReference type="KEGG" id="syn:sll0043"/>
<dbReference type="SUPFAM" id="SSF47384">
    <property type="entry name" value="Homodimeric domain of signal transducing histidine kinase"/>
    <property type="match status" value="1"/>
</dbReference>
<dbReference type="InterPro" id="IPR003594">
    <property type="entry name" value="HATPase_dom"/>
</dbReference>
<keyword evidence="4" id="KW-0808">Transferase</keyword>
<dbReference type="PANTHER" id="PTHR43395:SF1">
    <property type="entry name" value="CHEMOTAXIS PROTEIN CHEA"/>
    <property type="match status" value="1"/>
</dbReference>
<dbReference type="InterPro" id="IPR004358">
    <property type="entry name" value="Sig_transdc_His_kin-like_C"/>
</dbReference>
<dbReference type="InterPro" id="IPR036097">
    <property type="entry name" value="HisK_dim/P_sf"/>
</dbReference>
<dbReference type="GO" id="GO:0050920">
    <property type="term" value="P:regulation of chemotaxis"/>
    <property type="evidence" value="ECO:0000318"/>
    <property type="project" value="GO_Central"/>
</dbReference>
<name>Q55443_SYNY3</name>
<dbReference type="GO" id="GO:0000160">
    <property type="term" value="P:phosphorelay signal transduction system"/>
    <property type="evidence" value="ECO:0000318"/>
    <property type="project" value="GO_Central"/>
</dbReference>
<dbReference type="InterPro" id="IPR011006">
    <property type="entry name" value="CheY-like_superfamily"/>
</dbReference>
<keyword evidence="5" id="KW-0418">Kinase</keyword>
<dbReference type="STRING" id="1148.gene:10500289"/>
<evidence type="ECO:0000259" key="10">
    <source>
        <dbReference type="PROSITE" id="PS50109"/>
    </source>
</evidence>
<accession>Q55443</accession>
<dbReference type="Gene3D" id="3.30.565.10">
    <property type="entry name" value="Histidine kinase-like ATPase, C-terminal domain"/>
    <property type="match status" value="1"/>
</dbReference>
<proteinExistence type="predicted"/>
<dbReference type="eggNOG" id="COG0643">
    <property type="taxonomic scope" value="Bacteria"/>
</dbReference>
<dbReference type="PROSITE" id="PS50110">
    <property type="entry name" value="RESPONSE_REGULATORY"/>
    <property type="match status" value="1"/>
</dbReference>
<evidence type="ECO:0000256" key="2">
    <source>
        <dbReference type="ARBA" id="ARBA00012438"/>
    </source>
</evidence>
<keyword evidence="14" id="KW-1185">Reference proteome</keyword>
<dbReference type="SMART" id="SM01231">
    <property type="entry name" value="H-kinase_dim"/>
    <property type="match status" value="1"/>
</dbReference>
<reference evidence="13 14" key="1">
    <citation type="journal article" date="1995" name="DNA Res.">
        <title>Sequence analysis of the genome of the unicellular cyanobacterium Synechocystis sp. strain PCC6803. I. Sequence features in the 1 Mb region from map positions 64% to 92% of the genome.</title>
        <authorList>
            <person name="Kaneko T."/>
            <person name="Tanaka A."/>
            <person name="Sato S."/>
            <person name="Kotani H."/>
            <person name="Sazuka T."/>
            <person name="Miyajima N."/>
            <person name="Sugiura M."/>
            <person name="Tabata S."/>
        </authorList>
    </citation>
    <scope>NUCLEOTIDE SEQUENCE [LARGE SCALE GENOMIC DNA]</scope>
    <source>
        <strain evidence="14">ATCC 27184 / PCC 6803 / Kazusa</strain>
    </source>
</reference>
<dbReference type="PRINTS" id="PR00344">
    <property type="entry name" value="BCTRLSENSOR"/>
</dbReference>
<evidence type="ECO:0000313" key="14">
    <source>
        <dbReference type="Proteomes" id="UP000001425"/>
    </source>
</evidence>
<feature type="domain" description="Histidine kinase" evidence="10">
    <location>
        <begin position="866"/>
        <end position="1096"/>
    </location>
</feature>
<dbReference type="Pfam" id="PF01627">
    <property type="entry name" value="Hpt"/>
    <property type="match status" value="2"/>
</dbReference>
<feature type="compositionally biased region" description="Polar residues" evidence="9">
    <location>
        <begin position="641"/>
        <end position="653"/>
    </location>
</feature>
<feature type="modified residue" description="4-aspartylphosphate" evidence="8">
    <location>
        <position position="1326"/>
    </location>
</feature>
<evidence type="ECO:0000256" key="8">
    <source>
        <dbReference type="PROSITE-ProRule" id="PRU00169"/>
    </source>
</evidence>
<dbReference type="PROSITE" id="PS50894">
    <property type="entry name" value="HPT"/>
    <property type="match status" value="2"/>
</dbReference>
<dbReference type="Pfam" id="PF00072">
    <property type="entry name" value="Response_reg"/>
    <property type="match status" value="1"/>
</dbReference>
<dbReference type="FunCoup" id="Q55443">
    <property type="interactions" value="145"/>
</dbReference>
<dbReference type="Pfam" id="PF02518">
    <property type="entry name" value="HATPase_c"/>
    <property type="match status" value="1"/>
</dbReference>
<evidence type="ECO:0000256" key="6">
    <source>
        <dbReference type="ARBA" id="ARBA00023012"/>
    </source>
</evidence>
<dbReference type="PROSITE" id="PS50109">
    <property type="entry name" value="HIS_KIN"/>
    <property type="match status" value="1"/>
</dbReference>
<dbReference type="SMART" id="SM00387">
    <property type="entry name" value="HATPase_c"/>
    <property type="match status" value="1"/>
</dbReference>
<evidence type="ECO:0000313" key="13">
    <source>
        <dbReference type="EMBL" id="BAA10785.1"/>
    </source>
</evidence>
<dbReference type="eggNOG" id="COG0784">
    <property type="taxonomic scope" value="Bacteria"/>
</dbReference>
<dbReference type="InterPro" id="IPR036641">
    <property type="entry name" value="HPT_dom_sf"/>
</dbReference>
<dbReference type="Gene3D" id="2.30.30.40">
    <property type="entry name" value="SH3 Domains"/>
    <property type="match status" value="1"/>
</dbReference>
<feature type="region of interest" description="Disordered" evidence="9">
    <location>
        <begin position="320"/>
        <end position="341"/>
    </location>
</feature>
<dbReference type="Gene3D" id="3.40.50.2300">
    <property type="match status" value="1"/>
</dbReference>
<dbReference type="Gene3D" id="1.10.287.560">
    <property type="entry name" value="Histidine kinase CheA-like, homodimeric domain"/>
    <property type="match status" value="1"/>
</dbReference>
<dbReference type="InterPro" id="IPR004105">
    <property type="entry name" value="CheA-like_dim"/>
</dbReference>
<dbReference type="GO" id="GO:0000155">
    <property type="term" value="F:phosphorelay sensor kinase activity"/>
    <property type="evidence" value="ECO:0000318"/>
    <property type="project" value="GO_Central"/>
</dbReference>
<dbReference type="eggNOG" id="COG2198">
    <property type="taxonomic scope" value="Bacteria"/>
</dbReference>
<dbReference type="Pfam" id="PF02895">
    <property type="entry name" value="H-kinase_dim"/>
    <property type="match status" value="1"/>
</dbReference>
<dbReference type="Gene3D" id="1.20.120.160">
    <property type="entry name" value="HPT domain"/>
    <property type="match status" value="2"/>
</dbReference>
<dbReference type="CDD" id="cd16916">
    <property type="entry name" value="HATPase_CheA-like"/>
    <property type="match status" value="1"/>
</dbReference>
<gene>
    <name evidence="13" type="ordered locus">sll0043</name>
</gene>
<dbReference type="SUPFAM" id="SSF50341">
    <property type="entry name" value="CheW-like"/>
    <property type="match status" value="1"/>
</dbReference>
<dbReference type="GO" id="GO:0005737">
    <property type="term" value="C:cytoplasm"/>
    <property type="evidence" value="ECO:0007669"/>
    <property type="project" value="InterPro"/>
</dbReference>
<dbReference type="SMART" id="SM00448">
    <property type="entry name" value="REC"/>
    <property type="match status" value="1"/>
</dbReference>
<feature type="domain" description="HPt" evidence="12">
    <location>
        <begin position="342"/>
        <end position="445"/>
    </location>
</feature>
<dbReference type="EnsemblBacteria" id="BAA10785">
    <property type="protein sequence ID" value="BAA10785"/>
    <property type="gene ID" value="BAA10785"/>
</dbReference>
<evidence type="ECO:0000256" key="4">
    <source>
        <dbReference type="ARBA" id="ARBA00022679"/>
    </source>
</evidence>
<evidence type="ECO:0000256" key="3">
    <source>
        <dbReference type="ARBA" id="ARBA00022553"/>
    </source>
</evidence>
<evidence type="ECO:0000259" key="12">
    <source>
        <dbReference type="PROSITE" id="PS50894"/>
    </source>
</evidence>
<dbReference type="InterPro" id="IPR008207">
    <property type="entry name" value="Sig_transdc_His_kin_Hpt_dom"/>
</dbReference>
<organism evidence="13 14">
    <name type="scientific">Synechocystis sp. (strain ATCC 27184 / PCC 6803 / Kazusa)</name>
    <dbReference type="NCBI Taxonomy" id="1111708"/>
    <lineage>
        <taxon>Bacteria</taxon>
        <taxon>Bacillati</taxon>
        <taxon>Cyanobacteriota</taxon>
        <taxon>Cyanophyceae</taxon>
        <taxon>Synechococcales</taxon>
        <taxon>Merismopediaceae</taxon>
        <taxon>Synechocystis</taxon>
    </lineage>
</organism>
<dbReference type="InterPro" id="IPR036890">
    <property type="entry name" value="HATPase_C_sf"/>
</dbReference>
<evidence type="ECO:0000256" key="7">
    <source>
        <dbReference type="PROSITE-ProRule" id="PRU00110"/>
    </source>
</evidence>
<dbReference type="InterPro" id="IPR037006">
    <property type="entry name" value="CheA-like_homodim_sf"/>
</dbReference>
<dbReference type="GO" id="GO:0006935">
    <property type="term" value="P:chemotaxis"/>
    <property type="evidence" value="ECO:0007669"/>
    <property type="project" value="InterPro"/>
</dbReference>
<dbReference type="PIR" id="S75938">
    <property type="entry name" value="S75938"/>
</dbReference>
<comment type="catalytic activity">
    <reaction evidence="1">
        <text>ATP + protein L-histidine = ADP + protein N-phospho-L-histidine.</text>
        <dbReference type="EC" id="2.7.13.3"/>
    </reaction>
</comment>
<evidence type="ECO:0000256" key="9">
    <source>
        <dbReference type="SAM" id="MobiDB-lite"/>
    </source>
</evidence>
<dbReference type="EMBL" id="BA000022">
    <property type="protein sequence ID" value="BAA10785.1"/>
    <property type="molecule type" value="Genomic_DNA"/>
</dbReference>
<protein>
    <recommendedName>
        <fullName evidence="2">histidine kinase</fullName>
        <ecNumber evidence="2">2.7.13.3</ecNumber>
    </recommendedName>
</protein>
<feature type="domain" description="Response regulatory" evidence="11">
    <location>
        <begin position="1276"/>
        <end position="1393"/>
    </location>
</feature>
<dbReference type="SUPFAM" id="SSF47226">
    <property type="entry name" value="Histidine-containing phosphotransfer domain, HPT domain"/>
    <property type="match status" value="2"/>
</dbReference>
<evidence type="ECO:0000256" key="1">
    <source>
        <dbReference type="ARBA" id="ARBA00000085"/>
    </source>
</evidence>
<dbReference type="InterPro" id="IPR051315">
    <property type="entry name" value="Bact_Chemotaxis_CheA"/>
</dbReference>
<feature type="modified residue" description="Phosphohistidine" evidence="7">
    <location>
        <position position="388"/>
    </location>
</feature>
<dbReference type="Pfam" id="PF01584">
    <property type="entry name" value="CheW"/>
    <property type="match status" value="1"/>
</dbReference>
<dbReference type="EC" id="2.7.13.3" evidence="2"/>
<reference evidence="13 14" key="2">
    <citation type="journal article" date="1996" name="DNA Res.">
        <title>Sequence analysis of the genome of the unicellular cyanobacterium Synechocystis sp. strain PCC6803. II. Sequence determination of the entire genome and assignment of potential protein-coding regions.</title>
        <authorList>
            <person name="Kaneko T."/>
            <person name="Sato S."/>
            <person name="Kotani H."/>
            <person name="Tanaka A."/>
            <person name="Asamizu E."/>
            <person name="Nakamura Y."/>
            <person name="Miyajima N."/>
            <person name="Hirosawa M."/>
            <person name="Sugiura M."/>
            <person name="Sasamoto S."/>
            <person name="Kimura T."/>
            <person name="Hosouchi T."/>
            <person name="Matsuno A."/>
            <person name="Muraki A."/>
            <person name="Nakazaki N."/>
            <person name="Naruo K."/>
            <person name="Okumura S."/>
            <person name="Shimpo S."/>
            <person name="Takeuchi C."/>
            <person name="Wada T."/>
            <person name="Watanabe A."/>
            <person name="Yamada M."/>
            <person name="Yasuda M."/>
            <person name="Tabata S."/>
        </authorList>
    </citation>
    <scope>NUCLEOTIDE SEQUENCE [LARGE SCALE GENOMIC DNA]</scope>
    <source>
        <strain evidence="14">ATCC 27184 / PCC 6803 / Kazusa</strain>
    </source>
</reference>
<feature type="domain" description="HPt" evidence="12">
    <location>
        <begin position="3"/>
        <end position="106"/>
    </location>
</feature>
<dbReference type="SMART" id="SM00260">
    <property type="entry name" value="CheW"/>
    <property type="match status" value="1"/>
</dbReference>
<dbReference type="Proteomes" id="UP000001425">
    <property type="component" value="Chromosome"/>
</dbReference>
<dbReference type="SUPFAM" id="SSF52172">
    <property type="entry name" value="CheY-like"/>
    <property type="match status" value="1"/>
</dbReference>
<keyword evidence="3 8" id="KW-0597">Phosphoprotein</keyword>
<feature type="region of interest" description="Disordered" evidence="9">
    <location>
        <begin position="628"/>
        <end position="653"/>
    </location>
</feature>
<dbReference type="CDD" id="cd00088">
    <property type="entry name" value="HPT"/>
    <property type="match status" value="2"/>
</dbReference>
<dbReference type="IntAct" id="Q55443">
    <property type="interactions" value="7"/>
</dbReference>
<evidence type="ECO:0000256" key="5">
    <source>
        <dbReference type="ARBA" id="ARBA00022777"/>
    </source>
</evidence>
<sequence>MLNSDIRDHAYQFFIEEAPELLSVIEMGLLELRGERTPAQIHGIMRAAHSIKGGAASVQLPAIEELAHRLEDIFKALYSDAVVVDDRLEGMLLEGFDYLKQALTTQIETGQLEHTEVLVQGLPVIAAIEEQLGEHLAAGEQFLPSSADLGVDIVASLFEVDVAQGLAEIGEALAGDDEERLRGTLAAQTEIFAGLAEILNLPGFKEITDLVAQGLDNPGLSVGELALVAVENWQHSCGQVLEKGDRQRGGEPSEALLALVRGQGERDLAAIAGLEEVFGGGEVGEEFWGMDFPELGDIPTAISTAEENVFAAWEETPTEMTFQPGEGDIPASDRQPSLGPERVNLEEPAYRFFIEEAPTLLQEIETGLLTIGQDRSAAVVHGIMRAAHSLKGGAASVGLETIKHIAHRLEDIFKALYSEEVVLDQTMETLLLQGFDCLRNPLEQQIDQGYYDPETAWQSAQGPILNLEQRLGVHLAAGEQFLPSSADLGVDVVASIFEVDIAGGMAAVTEARQRGPEALREALTSQTEIFLGLAEILNLPGFQGICAAVHQALEANPEQVSTIANQALADWQVATQQVLENGDRQRGGEASTELLALGQRLAAPAESRPQPTSAPARVLGDLFFGDDEDELEEEPSPPTTPMTGSWQSQPEQQVSPILEQTTVEAETVESPPSLEDVFGGLTADELGKESLSPVAEVDFVDASLETLSLVQAVEEAFDSLPPLATTPATIPQAEVEAVAAPAPPVERTHERRAMPREQNPANLSIRVDFQRLERMNNWVGELAINRNSLSLQNQQLQTAVGALGQRFGTFQTMALKLRQLADQLAIRPEGEAMLRAQPRSQGWLEHNFDALEMDSYGTLSAQLQEILEEMMQLEEAVDDVVLFSRAANQTVDAQKQMLFSLRDELMWARMLPLGEILQRFPRLLRDMASKFNKPVQIKLHGTGVLVDRLALEKLYDPLLHLLRNAFDHGIEDEGTRLAMGKPAMGTIEVHAYHQGNQTIIEMRDDGGGLNREKILRRAVERGLVTEEQGQRLTTEQIDNLIFEPNFSTADQVSELSGRGVGLDVVRQQLQALKGTIVVSSRPGRGTVFSLRLPLTLTIAKLLVCLVGQNQGAPTAIAIPSDSVAELMVPTATQIKTSGGQRFLHWQELTIPIYSLTQLLPYHCPLSEQQTSKLLTTVPQPDNWHLPLVLLRLGQQYYALEVNRLVTEQELVIKPFSSLLPAPSYLYGATILADGTLIPVVNGALLLEWHWQKGTDNLAMADGGVEPLPTPGRRAKTILVVDDSAALRRTLAFTLERSGYRVMQAKDGQEALKTLAQAGEVDLIICDVEMPNLNGFEFLGQRRRNPDLLKIPVAMLTSRGSEKHRQLAKTLGANAYFTKPYIEQQFLGAVQELLATGLLSVSS</sequence>
<dbReference type="PaxDb" id="1148-1001298"/>
<dbReference type="PANTHER" id="PTHR43395">
    <property type="entry name" value="SENSOR HISTIDINE KINASE CHEA"/>
    <property type="match status" value="1"/>
</dbReference>
<dbReference type="InterPro" id="IPR002545">
    <property type="entry name" value="CheW-lke_dom"/>
</dbReference>
<dbReference type="SMART" id="SM00073">
    <property type="entry name" value="HPT"/>
    <property type="match status" value="2"/>
</dbReference>
<dbReference type="FunFam" id="3.30.565.10:FF:000016">
    <property type="entry name" value="Chemotaxis protein CheA, putative"/>
    <property type="match status" value="1"/>
</dbReference>
<keyword evidence="6" id="KW-0902">Two-component regulatory system</keyword>
<feature type="modified residue" description="Phosphohistidine" evidence="7">
    <location>
        <position position="49"/>
    </location>
</feature>